<dbReference type="Gene3D" id="1.10.630.10">
    <property type="entry name" value="Cytochrome P450"/>
    <property type="match status" value="1"/>
</dbReference>
<evidence type="ECO:0000256" key="10">
    <source>
        <dbReference type="ARBA" id="ARBA00023098"/>
    </source>
</evidence>
<keyword evidence="11" id="KW-0496">Mitochondrion</keyword>
<dbReference type="FunFam" id="1.10.630.10:FF:000006">
    <property type="entry name" value="Cytochrome P450 302a1, mitochondrial"/>
    <property type="match status" value="1"/>
</dbReference>
<comment type="subcellular location">
    <subcellularLocation>
        <location evidence="2">Mitochondrion</location>
    </subcellularLocation>
</comment>
<evidence type="ECO:0000256" key="7">
    <source>
        <dbReference type="ARBA" id="ARBA00023002"/>
    </source>
</evidence>
<proteinExistence type="inferred from homology"/>
<dbReference type="InterPro" id="IPR050479">
    <property type="entry name" value="CYP11_CYP27_families"/>
</dbReference>
<dbReference type="InterPro" id="IPR001128">
    <property type="entry name" value="Cyt_P450"/>
</dbReference>
<dbReference type="GO" id="GO:0020037">
    <property type="term" value="F:heme binding"/>
    <property type="evidence" value="ECO:0007669"/>
    <property type="project" value="InterPro"/>
</dbReference>
<dbReference type="EMBL" id="JAATJU010021500">
    <property type="protein sequence ID" value="KAH0513517.1"/>
    <property type="molecule type" value="Genomic_DNA"/>
</dbReference>
<sequence length="522" mass="59389">MWWQASGLWEQPVPGRNGCWSQSSSPSGGGSGPCGGRQWAPGRDGCWSPSNGWFQAGRHMAGGQKTETWIDKTCRALNTVKYGPMWTSAFGTQTFVNLASAPLLEQVMRQEGKFPIRDHMEQWKDHRDYKGLKYGIFITQGEQWYHLRQALNQRLLKPAEAALYTDAFNEVIGDFITQLDRVWAESASGDQVPDIAHLLYNFALEAICYVLFEKRIGCLEPTIPEDTATFIRSVGLMFQNSVYVTFLPKWTRPFLPFWKRYLNGWDNIFSFGKKLIDQKVKEVEAQLQAAGPDGVQVSGYLHFLLTNELLSPQEAIGTFPELLLAGVDTTSNTLTWALYHLSKNPEIQEALHREVVGVVPFGTVPKHKDFVHMPLLKAVIKETLRLYPVVPSNSRIITEKDIELNGFLFPKNTQFVFCHYVASRDPSVFSEPESFQPDRWLRNKETENSRIQHPFGSVPFGYGVRSCLGRRIAELEMKLLLSRLIQQYEVALAPEMTEVKSVARIVLVPSKKVNLHFLRRQC</sequence>
<comment type="similarity">
    <text evidence="3 13">Belongs to the cytochrome P450 family.</text>
</comment>
<keyword evidence="8 12" id="KW-0408">Iron</keyword>
<evidence type="ECO:0000313" key="16">
    <source>
        <dbReference type="Proteomes" id="UP000710432"/>
    </source>
</evidence>
<dbReference type="InterPro" id="IPR002401">
    <property type="entry name" value="Cyt_P450_E_grp-I"/>
</dbReference>
<feature type="region of interest" description="Disordered" evidence="14">
    <location>
        <begin position="13"/>
        <end position="41"/>
    </location>
</feature>
<dbReference type="GO" id="GO:0071375">
    <property type="term" value="P:cellular response to peptide hormone stimulus"/>
    <property type="evidence" value="ECO:0007669"/>
    <property type="project" value="TreeGrafter"/>
</dbReference>
<evidence type="ECO:0000256" key="9">
    <source>
        <dbReference type="ARBA" id="ARBA00023033"/>
    </source>
</evidence>
<dbReference type="GO" id="GO:0016705">
    <property type="term" value="F:oxidoreductase activity, acting on paired donors, with incorporation or reduction of molecular oxygen"/>
    <property type="evidence" value="ECO:0007669"/>
    <property type="project" value="InterPro"/>
</dbReference>
<keyword evidence="9 13" id="KW-0503">Monooxygenase</keyword>
<dbReference type="PROSITE" id="PS00086">
    <property type="entry name" value="CYTOCHROME_P450"/>
    <property type="match status" value="1"/>
</dbReference>
<accession>A0A8J6L4I5</accession>
<dbReference type="InterPro" id="IPR036396">
    <property type="entry name" value="Cyt_P450_sf"/>
</dbReference>
<dbReference type="PANTHER" id="PTHR24279">
    <property type="entry name" value="CYTOCHROME P450"/>
    <property type="match status" value="1"/>
</dbReference>
<dbReference type="GO" id="GO:0034650">
    <property type="term" value="P:cortisol metabolic process"/>
    <property type="evidence" value="ECO:0007669"/>
    <property type="project" value="TreeGrafter"/>
</dbReference>
<dbReference type="SUPFAM" id="SSF48264">
    <property type="entry name" value="Cytochrome P450"/>
    <property type="match status" value="1"/>
</dbReference>
<protein>
    <submittedName>
        <fullName evidence="15">Sterol 26-hydroxylase, mitochondrial</fullName>
    </submittedName>
</protein>
<keyword evidence="4 12" id="KW-0349">Heme</keyword>
<dbReference type="PANTHER" id="PTHR24279:SF123">
    <property type="entry name" value="CYTOCHROME P450 FAMILY 27 SUBFAMILY A MEMBER 1"/>
    <property type="match status" value="1"/>
</dbReference>
<organism evidence="15 16">
    <name type="scientific">Microtus ochrogaster</name>
    <name type="common">Prairie vole</name>
    <dbReference type="NCBI Taxonomy" id="79684"/>
    <lineage>
        <taxon>Eukaryota</taxon>
        <taxon>Metazoa</taxon>
        <taxon>Chordata</taxon>
        <taxon>Craniata</taxon>
        <taxon>Vertebrata</taxon>
        <taxon>Euteleostomi</taxon>
        <taxon>Mammalia</taxon>
        <taxon>Eutheria</taxon>
        <taxon>Euarchontoglires</taxon>
        <taxon>Glires</taxon>
        <taxon>Rodentia</taxon>
        <taxon>Myomorpha</taxon>
        <taxon>Muroidea</taxon>
        <taxon>Cricetidae</taxon>
        <taxon>Arvicolinae</taxon>
        <taxon>Microtus</taxon>
    </lineage>
</organism>
<dbReference type="Proteomes" id="UP000710432">
    <property type="component" value="Unassembled WGS sequence"/>
</dbReference>
<dbReference type="GO" id="GO:0008203">
    <property type="term" value="P:cholesterol metabolic process"/>
    <property type="evidence" value="ECO:0007669"/>
    <property type="project" value="TreeGrafter"/>
</dbReference>
<dbReference type="GO" id="GO:0042359">
    <property type="term" value="P:vitamin D metabolic process"/>
    <property type="evidence" value="ECO:0007669"/>
    <property type="project" value="UniProtKB-ARBA"/>
</dbReference>
<evidence type="ECO:0000256" key="13">
    <source>
        <dbReference type="RuleBase" id="RU000461"/>
    </source>
</evidence>
<reference evidence="15" key="1">
    <citation type="submission" date="2020-03" db="EMBL/GenBank/DDBJ databases">
        <title>Studies in the Genomics of Life Span.</title>
        <authorList>
            <person name="Glass D."/>
        </authorList>
    </citation>
    <scope>NUCLEOTIDE SEQUENCE</scope>
    <source>
        <strain evidence="15">LTLLF</strain>
        <tissue evidence="15">Muscle</tissue>
    </source>
</reference>
<feature type="binding site" description="axial binding residue" evidence="12">
    <location>
        <position position="467"/>
    </location>
    <ligand>
        <name>heme</name>
        <dbReference type="ChEBI" id="CHEBI:30413"/>
    </ligand>
    <ligandPart>
        <name>Fe</name>
        <dbReference type="ChEBI" id="CHEBI:18248"/>
    </ligandPart>
</feature>
<keyword evidence="7 13" id="KW-0560">Oxidoreductase</keyword>
<dbReference type="PRINTS" id="PR00463">
    <property type="entry name" value="EP450I"/>
</dbReference>
<dbReference type="GO" id="GO:0005506">
    <property type="term" value="F:iron ion binding"/>
    <property type="evidence" value="ECO:0007669"/>
    <property type="project" value="InterPro"/>
</dbReference>
<dbReference type="AlphaFoldDB" id="A0A8J6L4I5"/>
<name>A0A8J6L4I5_MICOH</name>
<evidence type="ECO:0000256" key="12">
    <source>
        <dbReference type="PIRSR" id="PIRSR602401-1"/>
    </source>
</evidence>
<keyword evidence="5 12" id="KW-0479">Metal-binding</keyword>
<evidence type="ECO:0000256" key="5">
    <source>
        <dbReference type="ARBA" id="ARBA00022723"/>
    </source>
</evidence>
<dbReference type="Pfam" id="PF00067">
    <property type="entry name" value="p450"/>
    <property type="match status" value="1"/>
</dbReference>
<evidence type="ECO:0000256" key="6">
    <source>
        <dbReference type="ARBA" id="ARBA00022946"/>
    </source>
</evidence>
<keyword evidence="6" id="KW-0809">Transit peptide</keyword>
<evidence type="ECO:0000256" key="8">
    <source>
        <dbReference type="ARBA" id="ARBA00023004"/>
    </source>
</evidence>
<evidence type="ECO:0000256" key="4">
    <source>
        <dbReference type="ARBA" id="ARBA00022617"/>
    </source>
</evidence>
<dbReference type="PRINTS" id="PR00385">
    <property type="entry name" value="P450"/>
</dbReference>
<evidence type="ECO:0000256" key="1">
    <source>
        <dbReference type="ARBA" id="ARBA00001971"/>
    </source>
</evidence>
<dbReference type="GO" id="GO:0006700">
    <property type="term" value="P:C21-steroid hormone biosynthetic process"/>
    <property type="evidence" value="ECO:0007669"/>
    <property type="project" value="TreeGrafter"/>
</dbReference>
<evidence type="ECO:0000256" key="3">
    <source>
        <dbReference type="ARBA" id="ARBA00010617"/>
    </source>
</evidence>
<comment type="cofactor">
    <cofactor evidence="1 12">
        <name>heme</name>
        <dbReference type="ChEBI" id="CHEBI:30413"/>
    </cofactor>
</comment>
<dbReference type="GO" id="GO:0005743">
    <property type="term" value="C:mitochondrial inner membrane"/>
    <property type="evidence" value="ECO:0007669"/>
    <property type="project" value="TreeGrafter"/>
</dbReference>
<evidence type="ECO:0000256" key="14">
    <source>
        <dbReference type="SAM" id="MobiDB-lite"/>
    </source>
</evidence>
<gene>
    <name evidence="15" type="ORF">LTLLF_139185</name>
</gene>
<comment type="caution">
    <text evidence="15">The sequence shown here is derived from an EMBL/GenBank/DDBJ whole genome shotgun (WGS) entry which is preliminary data.</text>
</comment>
<dbReference type="InterPro" id="IPR017972">
    <property type="entry name" value="Cyt_P450_CS"/>
</dbReference>
<keyword evidence="10" id="KW-0443">Lipid metabolism</keyword>
<dbReference type="GO" id="GO:0006704">
    <property type="term" value="P:glucocorticoid biosynthetic process"/>
    <property type="evidence" value="ECO:0007669"/>
    <property type="project" value="TreeGrafter"/>
</dbReference>
<evidence type="ECO:0000313" key="15">
    <source>
        <dbReference type="EMBL" id="KAH0513517.1"/>
    </source>
</evidence>
<evidence type="ECO:0000256" key="11">
    <source>
        <dbReference type="ARBA" id="ARBA00023128"/>
    </source>
</evidence>
<dbReference type="GO" id="GO:0004497">
    <property type="term" value="F:monooxygenase activity"/>
    <property type="evidence" value="ECO:0007669"/>
    <property type="project" value="UniProtKB-KW"/>
</dbReference>
<evidence type="ECO:0000256" key="2">
    <source>
        <dbReference type="ARBA" id="ARBA00004173"/>
    </source>
</evidence>